<accession>A0A380CRW5</accession>
<evidence type="ECO:0000313" key="3">
    <source>
        <dbReference type="Proteomes" id="UP000254893"/>
    </source>
</evidence>
<name>A0A380CRW5_SPHSI</name>
<dbReference type="InterPro" id="IPR024302">
    <property type="entry name" value="SusD-like"/>
</dbReference>
<keyword evidence="1" id="KW-0732">Signal</keyword>
<dbReference type="Gene3D" id="1.25.40.390">
    <property type="match status" value="1"/>
</dbReference>
<feature type="chain" id="PRO_5016887849" evidence="1">
    <location>
        <begin position="22"/>
        <end position="553"/>
    </location>
</feature>
<dbReference type="Proteomes" id="UP000254893">
    <property type="component" value="Unassembled WGS sequence"/>
</dbReference>
<dbReference type="AlphaFoldDB" id="A0A380CRW5"/>
<evidence type="ECO:0000256" key="1">
    <source>
        <dbReference type="SAM" id="SignalP"/>
    </source>
</evidence>
<feature type="signal peptide" evidence="1">
    <location>
        <begin position="1"/>
        <end position="21"/>
    </location>
</feature>
<dbReference type="RefSeq" id="WP_115171374.1">
    <property type="nucleotide sequence ID" value="NZ_UGYW01000002.1"/>
</dbReference>
<dbReference type="Pfam" id="PF12741">
    <property type="entry name" value="SusD-like"/>
    <property type="match status" value="1"/>
</dbReference>
<reference evidence="2 3" key="1">
    <citation type="submission" date="2018-06" db="EMBL/GenBank/DDBJ databases">
        <authorList>
            <consortium name="Pathogen Informatics"/>
            <person name="Doyle S."/>
        </authorList>
    </citation>
    <scope>NUCLEOTIDE SEQUENCE [LARGE SCALE GENOMIC DNA]</scope>
    <source>
        <strain evidence="2 3">NCTC11388</strain>
    </source>
</reference>
<dbReference type="SUPFAM" id="SSF48452">
    <property type="entry name" value="TPR-like"/>
    <property type="match status" value="1"/>
</dbReference>
<organism evidence="2 3">
    <name type="scientific">Sphingobacterium spiritivorum</name>
    <name type="common">Flavobacterium spiritivorum</name>
    <dbReference type="NCBI Taxonomy" id="258"/>
    <lineage>
        <taxon>Bacteria</taxon>
        <taxon>Pseudomonadati</taxon>
        <taxon>Bacteroidota</taxon>
        <taxon>Sphingobacteriia</taxon>
        <taxon>Sphingobacteriales</taxon>
        <taxon>Sphingobacteriaceae</taxon>
        <taxon>Sphingobacterium</taxon>
    </lineage>
</organism>
<dbReference type="EMBL" id="UGYW01000002">
    <property type="protein sequence ID" value="SUJ26745.1"/>
    <property type="molecule type" value="Genomic_DNA"/>
</dbReference>
<dbReference type="InterPro" id="IPR011990">
    <property type="entry name" value="TPR-like_helical_dom_sf"/>
</dbReference>
<evidence type="ECO:0000313" key="2">
    <source>
        <dbReference type="EMBL" id="SUJ26745.1"/>
    </source>
</evidence>
<gene>
    <name evidence="2" type="ORF">NCTC11388_04013</name>
</gene>
<dbReference type="PROSITE" id="PS51257">
    <property type="entry name" value="PROKAR_LIPOPROTEIN"/>
    <property type="match status" value="1"/>
</dbReference>
<sequence length="553" mass="61017">MKNIKTDFKICCMLMFGVVVAFSCTKNYADYNTNPTLATLEQQNADKYISGKNFPAMINAVLPAGDPPGGGGNEYANSYQVAFNLAADCYSGFMAQAGDWNGNTNNLTYGFNLGWVNEQFALTGKLMAGWKNIKDITDISGDSLQFSVAQVIKVIGIVRATDSYGPIPYSSILTESSAPAYDSQESIYTSAFQDLIKARDILYKNGASAGSPLRPYDLIYAGDYLKWAKLANSLLLRYALRIVYADPAKAKQIAEEAVSNPAGLLTNAADNALQSLKPGNGTFNYYNPLVTLVGYQEARANASMQCVLTGYKDPRISVYYRLSNLEGRKSEYVGIRSGINITRVLYEPFSSLNIATTTPMPWMLASEVYFLRAEGAIRGWSMGGTSKDLYEAGITTSFSEKGVGMPSDYLSDDVSVPKNYTDYFLSSNSSNMDYATTQATTTVNKWTIKWDDAANFETMLHRIIMQKWIALYLNGPEAWAEYRRTGYPRLLPISLNRSGGVVSNTFQVRRLPYPAAQYNKNASQITKALTLLGGPDNGATRLWWDKKTNIPKQ</sequence>
<keyword evidence="2" id="KW-0449">Lipoprotein</keyword>
<proteinExistence type="predicted"/>
<protein>
    <submittedName>
        <fullName evidence="2">Susd and RagB outer membrane lipoprotein</fullName>
    </submittedName>
</protein>